<feature type="transmembrane region" description="Helical" evidence="1">
    <location>
        <begin position="28"/>
        <end position="47"/>
    </location>
</feature>
<keyword evidence="3" id="KW-1185">Reference proteome</keyword>
<protein>
    <submittedName>
        <fullName evidence="2">Uncharacterized protein</fullName>
    </submittedName>
</protein>
<name>A0A5N6ILG8_9EURO</name>
<keyword evidence="1" id="KW-0472">Membrane</keyword>
<keyword evidence="1" id="KW-0812">Transmembrane</keyword>
<reference evidence="2 3" key="1">
    <citation type="submission" date="2019-04" db="EMBL/GenBank/DDBJ databases">
        <title>Fungal friends and foes A comparative genomics study of 23 Aspergillus species from section Flavi.</title>
        <authorList>
            <consortium name="DOE Joint Genome Institute"/>
            <person name="Kjaerbolling I."/>
            <person name="Vesth T.C."/>
            <person name="Frisvad J.C."/>
            <person name="Nybo J.L."/>
            <person name="Theobald S."/>
            <person name="Kildgaard S."/>
            <person name="Petersen T.I."/>
            <person name="Kuo A."/>
            <person name="Sato A."/>
            <person name="Lyhne E.K."/>
            <person name="Kogle M.E."/>
            <person name="Wiebenga A."/>
            <person name="Kun R.S."/>
            <person name="Lubbers R.J."/>
            <person name="Makela M.R."/>
            <person name="Barry K."/>
            <person name="Chovatia M."/>
            <person name="Clum A."/>
            <person name="Daum C."/>
            <person name="Haridas S."/>
            <person name="He G."/>
            <person name="LaButti K."/>
            <person name="Lipzen A."/>
            <person name="Mondo S."/>
            <person name="Pangilinan J."/>
            <person name="Riley R."/>
            <person name="Salamov A."/>
            <person name="Simmons B.A."/>
            <person name="Magnuson J.K."/>
            <person name="Henrissat B."/>
            <person name="Mortensen U.H."/>
            <person name="Larsen T.O."/>
            <person name="De vries R.P."/>
            <person name="Grigoriev I.V."/>
            <person name="Machida M."/>
            <person name="Baker S.E."/>
            <person name="Andersen M.R."/>
        </authorList>
    </citation>
    <scope>NUCLEOTIDE SEQUENCE [LARGE SCALE GENOMIC DNA]</scope>
    <source>
        <strain evidence="2 3">CBS 117635</strain>
    </source>
</reference>
<dbReference type="EMBL" id="ML732912">
    <property type="protein sequence ID" value="KAB8267205.1"/>
    <property type="molecule type" value="Genomic_DNA"/>
</dbReference>
<evidence type="ECO:0000256" key="1">
    <source>
        <dbReference type="SAM" id="Phobius"/>
    </source>
</evidence>
<sequence length="100" mass="11305">MIPFYACDFITFYPGLGFRNRCLGQELIYIQFFVCFLLFSPCVYIIWTGFIERIGINQASTGTRGFSGAGKQQVRVSGICRSLGLPLLLLRVSFVSFPLF</sequence>
<dbReference type="Proteomes" id="UP000326289">
    <property type="component" value="Unassembled WGS sequence"/>
</dbReference>
<organism evidence="2 3">
    <name type="scientific">Aspergillus minisclerotigenes</name>
    <dbReference type="NCBI Taxonomy" id="656917"/>
    <lineage>
        <taxon>Eukaryota</taxon>
        <taxon>Fungi</taxon>
        <taxon>Dikarya</taxon>
        <taxon>Ascomycota</taxon>
        <taxon>Pezizomycotina</taxon>
        <taxon>Eurotiomycetes</taxon>
        <taxon>Eurotiomycetidae</taxon>
        <taxon>Eurotiales</taxon>
        <taxon>Aspergillaceae</taxon>
        <taxon>Aspergillus</taxon>
        <taxon>Aspergillus subgen. Circumdati</taxon>
    </lineage>
</organism>
<gene>
    <name evidence="2" type="ORF">BDV30DRAFT_45899</name>
</gene>
<dbReference type="AlphaFoldDB" id="A0A5N6ILG8"/>
<evidence type="ECO:0000313" key="2">
    <source>
        <dbReference type="EMBL" id="KAB8267205.1"/>
    </source>
</evidence>
<evidence type="ECO:0000313" key="3">
    <source>
        <dbReference type="Proteomes" id="UP000326289"/>
    </source>
</evidence>
<accession>A0A5N6ILG8</accession>
<keyword evidence="1" id="KW-1133">Transmembrane helix</keyword>
<proteinExistence type="predicted"/>